<sequence>MLYSSRKILCYGCLSLQRTINIQPMKIPFLLQRQLFSLKTRVTTPELTFCLFSPLKQRRHSYLNFLSNPPKRVFSFSAFCLQHIKSSTPTQTIIDDTANDPSISKTPFIFSPKSNDLKQKTNSSSSSNDDTSDEQKERAARAALDVKMLKYTAYFLGVWLVSTLGYIVLIWGSPQLDEEGRVIFDDYSHLPTWKQYLKRSSKGVVDYWQTIKDPTSDKLLPDPLHPSIQPLYTLVIEMSGILLNPEWTYGTGWRYKKRPGLDYFLNEVGYPIYEIVIYTKETTWAANSVIDTMDVGHKIMHRIFRENTRFIKGTHIKDLSCLNRDLKKIIFLDWDEAAYSLQPRNALHRLQKWDGDDNDLTLLHLATFLRMIAASGVEDVRDVLDHYNQENNPLEAFSFRQQQLLVSFEAEEQKRQAASAVAAIPTKNKMNVLEVPHEFFDVETKNLEYLYQAFCNYVYLGQWELSCVCLELLFNNRFQLKNSLEQLLIEIIKNPASYCIGSNSVSTPYHFALLLVQECQNKLYLETNLINTLKNDAVFRYLLAVGKIKPSVDVAQNFYRLHQIYEQLKNEDVALKFDLQYLLNDAMSNFLEQLWLSETSRAYSIIKSLYCKLTHEFFLHSHERALNNCINKLIILKTTDSDLQQCLYDQLLSLHLYVCDSYLKLTMKQTLKLILIYVVNNTLNENYYNLKSLYKSTIINGNLCKYISTLEAEHRMTMMINNDNNCINSTSIIMHFLNKNSFHQKLFWNDLYLYILENGKDLGLCVVQDALSMIQNRDYSSFDQLLGINEFSSLHIIIFLICWTNVRTLNDAIVLQDSIMSLNIKSSKLTKCLQLFQNHIEFISWLLTVRRADLQTDGMSTLLNISDLLSFLHANSPLSLIIRYLNINLIKPEIILEQLRKTCADIDDDNPKLGDTLTKKKVRFTDDRNSYQLSLSLSQTISTILFTGYLSIANVLQIILPPLTQIRNDDSIKLIKSYLNQLYPLRFRLEILENIFSLIFLQQNQLKIDETIITTTMPTTREQISLSSSDKYISASIRSHISNESLHVSITSRNNLSLDGQTISQNEADDDDEHLSIYSSSLSSVSNLTGNMSYLYKSGYLIDQNVLCEILLMLRDQMNELRTLYQAIQNKSIDRETNELETSLDQCFICSIKTDQFYGRLVKLNTIISEILWRYQLLIPTTVSSPDTIEEKNDIMFTSKNEERTQIFLKNLIIPLPKDRHKRRRKRRTRRSGSSSSSISSLQMQISANGDVSKILSTRENLLAICLKEEKMEAANEVIRIFKMESHPLAIEARFSQLFRNTIAKLNSASSSQVFVVSNTSPTIVATSSLNTLAELASSALGNTSIQTDVEQLVESCTTTLSTIPCSAYVEQEHYVALTLFDLSLSMNSLHVTKTLIDMALNYLPLFNTTQQQQQQQHQNKTNKSIKDMITNYSQLCDAYLFQQSHQSPSTLYPKMTTVSEMLCDATIPLNSTKALKTIQYLTRLDQYCKVNYYQQFIEGQSSLVNLTKSAADFFDNDQLKINILSLIKDNTNSSKLERINYFSIFYSYIQRFRNLLEKFPISTPSQSTINETYLLQNSPMSIISRIISKPDIDLKQLQIRTADLNIDISLTVTLNIIRPLLSTNTDDQIPPRTLLMEPIDIYSYKKQTTKQLPRRHSTFLKRLMDHLDDIQPNDELISYESSLIKHPDNIVRSLLTKLIDSIRKTLNSLSPVRTYFSFEHIDKLIETNDYDDILTLLPLLRTLDLNLLINNEQRLCFFINLHNLLTIVSHIELIRSTVDRTIYSKPFRNELEHLLFDMTTRIDIGCLKQLSLFELRYFILRNGLNPSISLLENFDFQLDSNDPILHYAPQVHDTKLLFILTNCTKSSVPIMILTPELIQEQLYHAVSDYVNNCVVYIMDKQILYVPALVYEQFINNTTKRLDKVELFNFISKYTHNDDLKQFLKEAIDTETSELNDSTTIPQSYKIQMLLPDNEFALNLDIQCCSPLIKSFINTKHRRTNSLPSYTSSLPSSFNVLTKHPSSHDYHLIDLRTIEFVKEKCPILGEILNIHLLNVVGNTDVILSSSPTFAPLQTYFSSLLLQQSILTDDWFRAVVLNDLSSQHDLLLQLCSQLSSESKWSTIIKILESLLPSFIVHSPYFSTLYDISLINLTRQQTTEQSYRYIKKIKDFRLLIRSTLTFMYKYNINVCISLLELCLTASKNQNEYTILIQTKLDEMSIYKVLCQCAKILFDKYLSRLASDISASDDLSELAIKKTSQKCLTWQSAKSESLRNSSAVADLFILEHQYDMAHKWYKYLNINNNIIKMKLIEEHISWLLKENDSDKIINVIQMIENLNDKWKLCSELIYDIINEHSTDNNELSSNQLQTPLSIPFARHFVKYRLIQYILENFNDDYFIRKDSQLNKSKLQLRLSGLSLFFNCIPYEQTDFYIQLIEYPLLIIEQLVMNASIDILKKAIEHLKQFIQKYGEESLKLEQKQIDQLIEYYAKQTVQLHVVNNKHKKEQIINDDSTLNSTQLQYAYQTKHRSHSGIQFSTPLERNDLSNSMILSPVLSQIRSAKTSADSSPFLLPNTNHKRERNSSQTSNSIKPTLKYSNDSSSTSSSSLNASPIPSNMIPIISSPLATTTDSIPSHSSSFLSNLSLSFSSRFYDRQTPPIKQTSQKTKTVAEINDVKSSTFIMPLVAPPKEHWTQDENISICMCCKQTQFSMFNRRHHCRRCGRVVCKNCSEQLTMIETKLERTCKSCVEQITIQNQQLTRTKSKDQEYLNNMSKQTEDRQQQSLYRTDIRTRSLLAFERPSIANIYLDKKNLIIKDDSSSISSTDYLLFGNSPMENNTFQTPLSMLSSNFNISPLSKHNTRTRIARTNYQQRTNTSSLLTKQNSNKLFLSKNKKDINNEELKYQLTQNLHDNKILREEFRYDQSPSISLCLSIIELHSDQYEIGKLLLKLCEELSDQLSSTTNGRNQEIDYGLVLNIIKNLLLTAKMKLMSNNTNLFATNHTLLSSCDMYINLIDILNRLNTANCDLPTLNDLLQPETLRRIRNKLLDDERYQLAIDISTRCNLDSYTIWIQWGMACLHIGQYTEARKKFEKCLKKKQIVSLNGGGSGGDGGGGDDDDLKHYTQRNISLITNTKSQQEKILNDIVNYLESCLPINRLIKLNYILQQEQRKPLLSIHGGLKYDKNLSLMPNINKQQYNQQQSEHFDEILYYLTNYGNDSLIIAFYLRHNLYVSAFHYFLKNKCLTQIFLDDIFLPLLKCGQIEQLLNFIQNNNNNINMKKLFQLHLKQTSIYLKEQKYFHSLKQLQLFMNDYLNVSYTYIDLYLYNRKNYKDLYENRLDFLQKSYDYFELYQQQQQQNKDFLIMTSNNESTLARVHSYKAKILLQIDVTRFIYTQIQRLDGNDGSNIFVNCPTLFAKNDIIVELLVGLLIISDTVTNVFNLMNRIIKEFTLSPSIVFTSCAKQIGKKHDYRLIAQLLTCLRENGYNETKLHDEIIDSCIRQIGSDVEQSKEQDGLIQMIKNDDVRINAYIFVGKLRAAYLIAIRLGKEDTVRLILNNAQRTGQTAVKDICSKWLENRTKEQ</sequence>
<dbReference type="EMBL" id="CAJNOQ010000323">
    <property type="protein sequence ID" value="CAF0787521.1"/>
    <property type="molecule type" value="Genomic_DNA"/>
</dbReference>
<dbReference type="Gene3D" id="3.30.40.10">
    <property type="entry name" value="Zinc/RING finger domain, C3HC4 (zinc finger)"/>
    <property type="match status" value="1"/>
</dbReference>
<keyword evidence="8" id="KW-0999">Mitochondrion inner membrane</keyword>
<dbReference type="PANTHER" id="PTHR46591">
    <property type="entry name" value="ZINC FINGER FYVE DOMAIN-CONTAINING PROTEIN 26"/>
    <property type="match status" value="1"/>
</dbReference>
<accession>A0A813RYW6</accession>
<keyword evidence="14" id="KW-0496">Mitochondrion</keyword>
<evidence type="ECO:0000256" key="9">
    <source>
        <dbReference type="ARBA" id="ARBA00022833"/>
    </source>
</evidence>
<evidence type="ECO:0000256" key="13">
    <source>
        <dbReference type="ARBA" id="ARBA00023010"/>
    </source>
</evidence>
<dbReference type="OrthoDB" id="1936617at2759"/>
<dbReference type="SUPFAM" id="SSF57903">
    <property type="entry name" value="FYVE/PHD zinc finger"/>
    <property type="match status" value="1"/>
</dbReference>
<evidence type="ECO:0000256" key="3">
    <source>
        <dbReference type="ARBA" id="ARBA00022448"/>
    </source>
</evidence>
<evidence type="ECO:0000313" key="23">
    <source>
        <dbReference type="EMBL" id="CAF3523356.1"/>
    </source>
</evidence>
<dbReference type="InterPro" id="IPR004274">
    <property type="entry name" value="FCP1_dom"/>
</dbReference>
<dbReference type="InterPro" id="IPR023214">
    <property type="entry name" value="HAD_sf"/>
</dbReference>
<keyword evidence="15 18" id="KW-0472">Membrane</keyword>
<name>A0A813RYW6_9BILA</name>
<evidence type="ECO:0000256" key="2">
    <source>
        <dbReference type="ARBA" id="ARBA00006344"/>
    </source>
</evidence>
<feature type="domain" description="FYVE-type" evidence="19">
    <location>
        <begin position="2691"/>
        <end position="2748"/>
    </location>
</feature>
<dbReference type="SMART" id="SM00577">
    <property type="entry name" value="CPDc"/>
    <property type="match status" value="1"/>
</dbReference>
<dbReference type="PROSITE" id="PS50969">
    <property type="entry name" value="FCP1"/>
    <property type="match status" value="1"/>
</dbReference>
<dbReference type="PANTHER" id="PTHR46591:SF1">
    <property type="entry name" value="ZINC FINGER FYVE DOMAIN-CONTAINING PROTEIN 26"/>
    <property type="match status" value="1"/>
</dbReference>
<dbReference type="GO" id="GO:0005743">
    <property type="term" value="C:mitochondrial inner membrane"/>
    <property type="evidence" value="ECO:0007669"/>
    <property type="project" value="UniProtKB-SubCell"/>
</dbReference>
<keyword evidence="12 18" id="KW-1133">Transmembrane helix</keyword>
<dbReference type="InterPro" id="IPR057946">
    <property type="entry name" value="TPR_ZFYVE26"/>
</dbReference>
<evidence type="ECO:0000256" key="4">
    <source>
        <dbReference type="ARBA" id="ARBA00022553"/>
    </source>
</evidence>
<dbReference type="GO" id="GO:0008270">
    <property type="term" value="F:zinc ion binding"/>
    <property type="evidence" value="ECO:0007669"/>
    <property type="project" value="UniProtKB-KW"/>
</dbReference>
<dbReference type="Proteomes" id="UP000663829">
    <property type="component" value="Unassembled WGS sequence"/>
</dbReference>
<comment type="subcellular location">
    <subcellularLocation>
        <location evidence="1">Mitochondrion inner membrane</location>
        <topology evidence="1">Single-pass membrane protein</topology>
    </subcellularLocation>
</comment>
<dbReference type="InterPro" id="IPR000306">
    <property type="entry name" value="Znf_FYVE"/>
</dbReference>
<keyword evidence="7 16" id="KW-0863">Zinc-finger</keyword>
<organism evidence="22 25">
    <name type="scientific">Didymodactylos carnosus</name>
    <dbReference type="NCBI Taxonomy" id="1234261"/>
    <lineage>
        <taxon>Eukaryota</taxon>
        <taxon>Metazoa</taxon>
        <taxon>Spiralia</taxon>
        <taxon>Gnathifera</taxon>
        <taxon>Rotifera</taxon>
        <taxon>Eurotatoria</taxon>
        <taxon>Bdelloidea</taxon>
        <taxon>Philodinida</taxon>
        <taxon>Philodinidae</taxon>
        <taxon>Didymodactylos</taxon>
    </lineage>
</organism>
<evidence type="ECO:0000256" key="10">
    <source>
        <dbReference type="ARBA" id="ARBA00022927"/>
    </source>
</evidence>
<evidence type="ECO:0000313" key="25">
    <source>
        <dbReference type="Proteomes" id="UP000663829"/>
    </source>
</evidence>
<feature type="compositionally biased region" description="Basic residues" evidence="17">
    <location>
        <begin position="1219"/>
        <end position="1231"/>
    </location>
</feature>
<keyword evidence="10" id="KW-0653">Protein transport</keyword>
<dbReference type="InterPro" id="IPR013083">
    <property type="entry name" value="Znf_RING/FYVE/PHD"/>
</dbReference>
<keyword evidence="13" id="KW-0811">Translocation</keyword>
<feature type="transmembrane region" description="Helical" evidence="18">
    <location>
        <begin position="151"/>
        <end position="172"/>
    </location>
</feature>
<evidence type="ECO:0000256" key="11">
    <source>
        <dbReference type="ARBA" id="ARBA00022946"/>
    </source>
</evidence>
<evidence type="ECO:0000256" key="16">
    <source>
        <dbReference type="PROSITE-ProRule" id="PRU00091"/>
    </source>
</evidence>
<dbReference type="PROSITE" id="PS50178">
    <property type="entry name" value="ZF_FYVE"/>
    <property type="match status" value="1"/>
</dbReference>
<keyword evidence="11" id="KW-0809">Transit peptide</keyword>
<feature type="region of interest" description="Disordered" evidence="17">
    <location>
        <begin position="2561"/>
        <end position="2606"/>
    </location>
</feature>
<protein>
    <submittedName>
        <fullName evidence="22">Uncharacterized protein</fullName>
    </submittedName>
</protein>
<dbReference type="GO" id="GO:0000281">
    <property type="term" value="P:mitotic cytokinesis"/>
    <property type="evidence" value="ECO:0007669"/>
    <property type="project" value="InterPro"/>
</dbReference>
<dbReference type="Pfam" id="PF03031">
    <property type="entry name" value="NIF"/>
    <property type="match status" value="1"/>
</dbReference>
<comment type="similarity">
    <text evidence="2">Belongs to the TIM50 family.</text>
</comment>
<feature type="region of interest" description="Disordered" evidence="17">
    <location>
        <begin position="1219"/>
        <end position="1242"/>
    </location>
</feature>
<dbReference type="Pfam" id="PF25569">
    <property type="entry name" value="TPR_ZFYVE26"/>
    <property type="match status" value="1"/>
</dbReference>
<dbReference type="EMBL" id="CAJNOK010000327">
    <property type="protein sequence ID" value="CAF0745436.1"/>
    <property type="molecule type" value="Genomic_DNA"/>
</dbReference>
<keyword evidence="6" id="KW-0479">Metal-binding</keyword>
<dbReference type="Pfam" id="PF01363">
    <property type="entry name" value="FYVE"/>
    <property type="match status" value="1"/>
</dbReference>
<dbReference type="Gene3D" id="3.40.50.1000">
    <property type="entry name" value="HAD superfamily/HAD-like"/>
    <property type="match status" value="1"/>
</dbReference>
<evidence type="ECO:0000259" key="19">
    <source>
        <dbReference type="PROSITE" id="PS50178"/>
    </source>
</evidence>
<dbReference type="GO" id="GO:0000724">
    <property type="term" value="P:double-strand break repair via homologous recombination"/>
    <property type="evidence" value="ECO:0007669"/>
    <property type="project" value="InterPro"/>
</dbReference>
<dbReference type="GO" id="GO:0015031">
    <property type="term" value="P:protein transport"/>
    <property type="evidence" value="ECO:0007669"/>
    <property type="project" value="UniProtKB-KW"/>
</dbReference>
<proteinExistence type="inferred from homology"/>
<dbReference type="Proteomes" id="UP000677228">
    <property type="component" value="Unassembled WGS sequence"/>
</dbReference>
<feature type="domain" description="FCP1 homology" evidence="20">
    <location>
        <begin position="227"/>
        <end position="372"/>
    </location>
</feature>
<dbReference type="EMBL" id="CAJOBA010000327">
    <property type="protein sequence ID" value="CAF3523356.1"/>
    <property type="molecule type" value="Genomic_DNA"/>
</dbReference>
<dbReference type="GO" id="GO:0005813">
    <property type="term" value="C:centrosome"/>
    <property type="evidence" value="ECO:0007669"/>
    <property type="project" value="TreeGrafter"/>
</dbReference>
<evidence type="ECO:0000259" key="20">
    <source>
        <dbReference type="PROSITE" id="PS50969"/>
    </source>
</evidence>
<dbReference type="SMART" id="SM00064">
    <property type="entry name" value="FYVE"/>
    <property type="match status" value="1"/>
</dbReference>
<dbReference type="GO" id="GO:0032266">
    <property type="term" value="F:phosphatidylinositol-3-phosphate binding"/>
    <property type="evidence" value="ECO:0007669"/>
    <property type="project" value="InterPro"/>
</dbReference>
<dbReference type="FunFam" id="3.40.50.1000:FF:000019">
    <property type="entry name" value="Mitochondrial import inner membrane translocase subunit TIM50"/>
    <property type="match status" value="1"/>
</dbReference>
<evidence type="ECO:0000256" key="15">
    <source>
        <dbReference type="ARBA" id="ARBA00023136"/>
    </source>
</evidence>
<dbReference type="GO" id="GO:0030496">
    <property type="term" value="C:midbody"/>
    <property type="evidence" value="ECO:0007669"/>
    <property type="project" value="TreeGrafter"/>
</dbReference>
<dbReference type="CDD" id="cd07521">
    <property type="entry name" value="HAD_FCP1-like"/>
    <property type="match status" value="1"/>
</dbReference>
<evidence type="ECO:0000256" key="8">
    <source>
        <dbReference type="ARBA" id="ARBA00022792"/>
    </source>
</evidence>
<feature type="region of interest" description="Disordered" evidence="17">
    <location>
        <begin position="105"/>
        <end position="136"/>
    </location>
</feature>
<evidence type="ECO:0000313" key="24">
    <source>
        <dbReference type="EMBL" id="CAF3571529.1"/>
    </source>
</evidence>
<feature type="compositionally biased region" description="Low complexity" evidence="17">
    <location>
        <begin position="1232"/>
        <end position="1241"/>
    </location>
</feature>
<dbReference type="Pfam" id="PF04784">
    <property type="entry name" value="DUF547"/>
    <property type="match status" value="1"/>
</dbReference>
<reference evidence="22" key="1">
    <citation type="submission" date="2021-02" db="EMBL/GenBank/DDBJ databases">
        <authorList>
            <person name="Nowell W R."/>
        </authorList>
    </citation>
    <scope>NUCLEOTIDE SEQUENCE</scope>
</reference>
<dbReference type="Proteomes" id="UP000682733">
    <property type="component" value="Unassembled WGS sequence"/>
</dbReference>
<evidence type="ECO:0000313" key="22">
    <source>
        <dbReference type="EMBL" id="CAF0787521.1"/>
    </source>
</evidence>
<dbReference type="InterPro" id="IPR036412">
    <property type="entry name" value="HAD-like_sf"/>
</dbReference>
<dbReference type="GO" id="GO:0005765">
    <property type="term" value="C:lysosomal membrane"/>
    <property type="evidence" value="ECO:0007669"/>
    <property type="project" value="TreeGrafter"/>
</dbReference>
<dbReference type="EMBL" id="CAJOBC010000323">
    <property type="protein sequence ID" value="CAF3571529.1"/>
    <property type="molecule type" value="Genomic_DNA"/>
</dbReference>
<evidence type="ECO:0000313" key="21">
    <source>
        <dbReference type="EMBL" id="CAF0745436.1"/>
    </source>
</evidence>
<evidence type="ECO:0000256" key="7">
    <source>
        <dbReference type="ARBA" id="ARBA00022771"/>
    </source>
</evidence>
<dbReference type="GO" id="GO:0032465">
    <property type="term" value="P:regulation of cytokinesis"/>
    <property type="evidence" value="ECO:0007669"/>
    <property type="project" value="TreeGrafter"/>
</dbReference>
<keyword evidence="3" id="KW-0813">Transport</keyword>
<evidence type="ECO:0000256" key="17">
    <source>
        <dbReference type="SAM" id="MobiDB-lite"/>
    </source>
</evidence>
<feature type="compositionally biased region" description="Low complexity" evidence="17">
    <location>
        <begin position="2593"/>
        <end position="2606"/>
    </location>
</feature>
<evidence type="ECO:0000256" key="5">
    <source>
        <dbReference type="ARBA" id="ARBA00022692"/>
    </source>
</evidence>
<dbReference type="InterPro" id="IPR011011">
    <property type="entry name" value="Znf_FYVE_PHD"/>
</dbReference>
<evidence type="ECO:0000256" key="1">
    <source>
        <dbReference type="ARBA" id="ARBA00004434"/>
    </source>
</evidence>
<keyword evidence="25" id="KW-1185">Reference proteome</keyword>
<dbReference type="Proteomes" id="UP000681722">
    <property type="component" value="Unassembled WGS sequence"/>
</dbReference>
<evidence type="ECO:0000256" key="6">
    <source>
        <dbReference type="ARBA" id="ARBA00022723"/>
    </source>
</evidence>
<comment type="caution">
    <text evidence="22">The sequence shown here is derived from an EMBL/GenBank/DDBJ whole genome shotgun (WGS) entry which is preliminary data.</text>
</comment>
<gene>
    <name evidence="22" type="ORF">GPM918_LOCUS2819</name>
    <name evidence="21" type="ORF">OVA965_LOCUS1692</name>
    <name evidence="24" type="ORF">SRO942_LOCUS2819</name>
    <name evidence="23" type="ORF">TMI583_LOCUS1692</name>
</gene>
<dbReference type="InterPro" id="IPR028730">
    <property type="entry name" value="ZFYVE26"/>
</dbReference>
<dbReference type="InterPro" id="IPR017455">
    <property type="entry name" value="Znf_FYVE-rel"/>
</dbReference>
<evidence type="ECO:0000256" key="18">
    <source>
        <dbReference type="SAM" id="Phobius"/>
    </source>
</evidence>
<evidence type="ECO:0000256" key="12">
    <source>
        <dbReference type="ARBA" id="ARBA00022989"/>
    </source>
</evidence>
<keyword evidence="9" id="KW-0862">Zinc</keyword>
<dbReference type="SUPFAM" id="SSF56784">
    <property type="entry name" value="HAD-like"/>
    <property type="match status" value="1"/>
</dbReference>
<keyword evidence="4" id="KW-0597">Phosphoprotein</keyword>
<dbReference type="InterPro" id="IPR006869">
    <property type="entry name" value="DUF547"/>
</dbReference>
<evidence type="ECO:0000256" key="14">
    <source>
        <dbReference type="ARBA" id="ARBA00023128"/>
    </source>
</evidence>
<keyword evidence="5 18" id="KW-0812">Transmembrane</keyword>